<dbReference type="SUPFAM" id="SSF50486">
    <property type="entry name" value="FMT C-terminal domain-like"/>
    <property type="match status" value="1"/>
</dbReference>
<accession>A0ABM8GY30</accession>
<evidence type="ECO:0000256" key="1">
    <source>
        <dbReference type="ARBA" id="ARBA00009232"/>
    </source>
</evidence>
<dbReference type="InterPro" id="IPR003180">
    <property type="entry name" value="MPG"/>
</dbReference>
<keyword evidence="3" id="KW-0378">Hydrolase</keyword>
<dbReference type="InterPro" id="IPR036995">
    <property type="entry name" value="MPG_sf"/>
</dbReference>
<reference evidence="6" key="1">
    <citation type="journal article" date="2019" name="Int. J. Syst. Evol. Microbiol.">
        <title>The Global Catalogue of Microorganisms (GCM) 10K type strain sequencing project: providing services to taxonomists for standard genome sequencing and annotation.</title>
        <authorList>
            <consortium name="The Broad Institute Genomics Platform"/>
            <consortium name="The Broad Institute Genome Sequencing Center for Infectious Disease"/>
            <person name="Wu L."/>
            <person name="Ma J."/>
        </authorList>
    </citation>
    <scope>NUCLEOTIDE SEQUENCE [LARGE SCALE GENOMIC DNA]</scope>
    <source>
        <strain evidence="6">NBRC 109019</strain>
    </source>
</reference>
<name>A0ABM8GY30_9MICO</name>
<sequence length="104" mass="10727">MLLRGGAIVDGLGLARARRPGASDGDLARGPARLAKALGVPLAANGSDLLAPPFSLRVPRSPLEHASGPRTGISGAGGASSFPWRFWLPGESGVSPYRRHPKSH</sequence>
<organism evidence="5 6">
    <name type="scientific">Agromyces marinus</name>
    <dbReference type="NCBI Taxonomy" id="1389020"/>
    <lineage>
        <taxon>Bacteria</taxon>
        <taxon>Bacillati</taxon>
        <taxon>Actinomycetota</taxon>
        <taxon>Actinomycetes</taxon>
        <taxon>Micrococcales</taxon>
        <taxon>Microbacteriaceae</taxon>
        <taxon>Agromyces</taxon>
    </lineage>
</organism>
<gene>
    <name evidence="5" type="ORF">GCM10025870_04650</name>
</gene>
<proteinExistence type="inferred from homology"/>
<evidence type="ECO:0000313" key="5">
    <source>
        <dbReference type="EMBL" id="BDZ53392.1"/>
    </source>
</evidence>
<evidence type="ECO:0000313" key="6">
    <source>
        <dbReference type="Proteomes" id="UP001321477"/>
    </source>
</evidence>
<protein>
    <submittedName>
        <fullName evidence="5">Uncharacterized protein</fullName>
    </submittedName>
</protein>
<keyword evidence="2" id="KW-0227">DNA damage</keyword>
<keyword evidence="4" id="KW-0234">DNA repair</keyword>
<keyword evidence="6" id="KW-1185">Reference proteome</keyword>
<dbReference type="EMBL" id="AP027734">
    <property type="protein sequence ID" value="BDZ53392.1"/>
    <property type="molecule type" value="Genomic_DNA"/>
</dbReference>
<dbReference type="Gene3D" id="3.10.300.10">
    <property type="entry name" value="Methylpurine-DNA glycosylase (MPG)"/>
    <property type="match status" value="1"/>
</dbReference>
<dbReference type="Pfam" id="PF02245">
    <property type="entry name" value="Pur_DNA_glyco"/>
    <property type="match status" value="1"/>
</dbReference>
<dbReference type="InterPro" id="IPR011034">
    <property type="entry name" value="Formyl_transferase-like_C_sf"/>
</dbReference>
<dbReference type="Proteomes" id="UP001321477">
    <property type="component" value="Chromosome"/>
</dbReference>
<evidence type="ECO:0000256" key="4">
    <source>
        <dbReference type="ARBA" id="ARBA00023204"/>
    </source>
</evidence>
<evidence type="ECO:0000256" key="3">
    <source>
        <dbReference type="ARBA" id="ARBA00022801"/>
    </source>
</evidence>
<evidence type="ECO:0000256" key="2">
    <source>
        <dbReference type="ARBA" id="ARBA00022763"/>
    </source>
</evidence>
<comment type="similarity">
    <text evidence="1">Belongs to the DNA glycosylase MPG family.</text>
</comment>